<evidence type="ECO:0000256" key="1">
    <source>
        <dbReference type="ARBA" id="ARBA00004123"/>
    </source>
</evidence>
<keyword evidence="9" id="KW-1185">Reference proteome</keyword>
<dbReference type="GO" id="GO:0006397">
    <property type="term" value="P:mRNA processing"/>
    <property type="evidence" value="ECO:0007669"/>
    <property type="project" value="UniProtKB-KW"/>
</dbReference>
<dbReference type="Gene3D" id="6.10.140.420">
    <property type="match status" value="1"/>
</dbReference>
<evidence type="ECO:0000256" key="4">
    <source>
        <dbReference type="ARBA" id="ARBA00022728"/>
    </source>
</evidence>
<dbReference type="Gramene" id="OB08G16390.1">
    <property type="protein sequence ID" value="OB08G16390.1"/>
    <property type="gene ID" value="OB08G16390"/>
</dbReference>
<dbReference type="HOGENOM" id="CLU_3090469_0_0_1"/>
<comment type="similarity">
    <text evidence="2">Belongs to the CWC21 family.</text>
</comment>
<dbReference type="InterPro" id="IPR051372">
    <property type="entry name" value="CWC21"/>
</dbReference>
<keyword evidence="3" id="KW-0507">mRNA processing</keyword>
<evidence type="ECO:0000256" key="6">
    <source>
        <dbReference type="ARBA" id="ARBA00023242"/>
    </source>
</evidence>
<dbReference type="EnsemblPlants" id="OB08G16390.1">
    <property type="protein sequence ID" value="OB08G16390.1"/>
    <property type="gene ID" value="OB08G16390"/>
</dbReference>
<keyword evidence="6" id="KW-0539">Nucleus</keyword>
<evidence type="ECO:0000259" key="7">
    <source>
        <dbReference type="SMART" id="SM01115"/>
    </source>
</evidence>
<dbReference type="Proteomes" id="UP000006038">
    <property type="component" value="Chromosome 8"/>
</dbReference>
<keyword evidence="5" id="KW-0508">mRNA splicing</keyword>
<dbReference type="PANTHER" id="PTHR36562:SF5">
    <property type="entry name" value="SERINE_ARGININE REPETITIVE MATRIX 2"/>
    <property type="match status" value="1"/>
</dbReference>
<dbReference type="GO" id="GO:0008380">
    <property type="term" value="P:RNA splicing"/>
    <property type="evidence" value="ECO:0007669"/>
    <property type="project" value="UniProtKB-KW"/>
</dbReference>
<evidence type="ECO:0000256" key="3">
    <source>
        <dbReference type="ARBA" id="ARBA00022664"/>
    </source>
</evidence>
<reference evidence="8" key="2">
    <citation type="submission" date="2013-04" db="UniProtKB">
        <authorList>
            <consortium name="EnsemblPlants"/>
        </authorList>
    </citation>
    <scope>IDENTIFICATION</scope>
</reference>
<feature type="domain" description="CWF21" evidence="7">
    <location>
        <begin position="2"/>
        <end position="47"/>
    </location>
</feature>
<evidence type="ECO:0000313" key="8">
    <source>
        <dbReference type="EnsemblPlants" id="OB08G16390.1"/>
    </source>
</evidence>
<accession>J3MRB0</accession>
<name>J3MRB0_ORYBR</name>
<organism evidence="8">
    <name type="scientific">Oryza brachyantha</name>
    <name type="common">malo sina</name>
    <dbReference type="NCBI Taxonomy" id="4533"/>
    <lineage>
        <taxon>Eukaryota</taxon>
        <taxon>Viridiplantae</taxon>
        <taxon>Streptophyta</taxon>
        <taxon>Embryophyta</taxon>
        <taxon>Tracheophyta</taxon>
        <taxon>Spermatophyta</taxon>
        <taxon>Magnoliopsida</taxon>
        <taxon>Liliopsida</taxon>
        <taxon>Poales</taxon>
        <taxon>Poaceae</taxon>
        <taxon>BOP clade</taxon>
        <taxon>Oryzoideae</taxon>
        <taxon>Oryzeae</taxon>
        <taxon>Oryzinae</taxon>
        <taxon>Oryza</taxon>
    </lineage>
</organism>
<proteinExistence type="inferred from homology"/>
<evidence type="ECO:0000256" key="5">
    <source>
        <dbReference type="ARBA" id="ARBA00023187"/>
    </source>
</evidence>
<evidence type="ECO:0000256" key="2">
    <source>
        <dbReference type="ARBA" id="ARBA00005954"/>
    </source>
</evidence>
<keyword evidence="4" id="KW-0747">Spliceosome</keyword>
<dbReference type="AlphaFoldDB" id="J3MRB0"/>
<reference evidence="8" key="1">
    <citation type="journal article" date="2013" name="Nat. Commun.">
        <title>Whole-genome sequencing of Oryza brachyantha reveals mechanisms underlying Oryza genome evolution.</title>
        <authorList>
            <person name="Chen J."/>
            <person name="Huang Q."/>
            <person name="Gao D."/>
            <person name="Wang J."/>
            <person name="Lang Y."/>
            <person name="Liu T."/>
            <person name="Li B."/>
            <person name="Bai Z."/>
            <person name="Luis Goicoechea J."/>
            <person name="Liang C."/>
            <person name="Chen C."/>
            <person name="Zhang W."/>
            <person name="Sun S."/>
            <person name="Liao Y."/>
            <person name="Zhang X."/>
            <person name="Yang L."/>
            <person name="Song C."/>
            <person name="Wang M."/>
            <person name="Shi J."/>
            <person name="Liu G."/>
            <person name="Liu J."/>
            <person name="Zhou H."/>
            <person name="Zhou W."/>
            <person name="Yu Q."/>
            <person name="An N."/>
            <person name="Chen Y."/>
            <person name="Cai Q."/>
            <person name="Wang B."/>
            <person name="Liu B."/>
            <person name="Min J."/>
            <person name="Huang Y."/>
            <person name="Wu H."/>
            <person name="Li Z."/>
            <person name="Zhang Y."/>
            <person name="Yin Y."/>
            <person name="Song W."/>
            <person name="Jiang J."/>
            <person name="Jackson S.A."/>
            <person name="Wing R.A."/>
            <person name="Wang J."/>
            <person name="Chen M."/>
        </authorList>
    </citation>
    <scope>NUCLEOTIDE SEQUENCE [LARGE SCALE GENOMIC DNA]</scope>
    <source>
        <strain evidence="8">cv. IRGC 101232</strain>
    </source>
</reference>
<dbReference type="Pfam" id="PF08312">
    <property type="entry name" value="cwf21"/>
    <property type="match status" value="1"/>
</dbReference>
<protein>
    <recommendedName>
        <fullName evidence="7">CWF21 domain-containing protein</fullName>
    </recommendedName>
</protein>
<comment type="subcellular location">
    <subcellularLocation>
        <location evidence="1">Nucleus</location>
    </subcellularLocation>
</comment>
<dbReference type="InterPro" id="IPR013170">
    <property type="entry name" value="mRNA_splic_Cwf21_dom"/>
</dbReference>
<evidence type="ECO:0000313" key="9">
    <source>
        <dbReference type="Proteomes" id="UP000006038"/>
    </source>
</evidence>
<sequence>MAEHERRRAVEVRLLELRDVLEEQGHTDAEIASRLAEARKVAAADAATAAGR</sequence>
<dbReference type="PANTHER" id="PTHR36562">
    <property type="entry name" value="SERINE/ARGININE REPETITIVE MATRIX 2"/>
    <property type="match status" value="1"/>
</dbReference>
<dbReference type="SMART" id="SM01115">
    <property type="entry name" value="cwf21"/>
    <property type="match status" value="1"/>
</dbReference>
<dbReference type="GO" id="GO:0005681">
    <property type="term" value="C:spliceosomal complex"/>
    <property type="evidence" value="ECO:0007669"/>
    <property type="project" value="UniProtKB-KW"/>
</dbReference>